<reference evidence="3" key="3">
    <citation type="journal article" date="2021" name="World Allergy Organ. J.">
        <title>Chromosome-level assembly of Dermatophagoides farinae genome and transcriptome reveals two novel allergens Der f 37 and Der f 39.</title>
        <authorList>
            <person name="Chen J."/>
            <person name="Cai Z."/>
            <person name="Fan D."/>
            <person name="Hu J."/>
            <person name="Hou Y."/>
            <person name="He Y."/>
            <person name="Zhang Z."/>
            <person name="Zhao Z."/>
            <person name="Gao P."/>
            <person name="Hu W."/>
            <person name="Sun J."/>
            <person name="Li J."/>
            <person name="Ji K."/>
        </authorList>
    </citation>
    <scope>NUCLEOTIDE SEQUENCE</scope>
    <source>
        <strain evidence="3">JKM2019</strain>
    </source>
</reference>
<reference evidence="4" key="4">
    <citation type="journal article" date="2022" name="Res Sq">
        <title>Comparative Genomics Reveals Insights into the Divergent Evolution of Astigmatic Mites and Household Pest Adaptations.</title>
        <authorList>
            <person name="Xiong Q."/>
            <person name="Wan A.T.-Y."/>
            <person name="Liu X.-Y."/>
            <person name="Fung C.S.-H."/>
            <person name="Xiao X."/>
            <person name="Malainual N."/>
            <person name="Hou J."/>
            <person name="Wang L."/>
            <person name="Wang M."/>
            <person name="Yang K."/>
            <person name="Cui Y."/>
            <person name="Leung E."/>
            <person name="Nong W."/>
            <person name="Shin S.-K."/>
            <person name="Au S."/>
            <person name="Jeong K.Y."/>
            <person name="Chew F.T."/>
            <person name="Hui J."/>
            <person name="Leung T.F."/>
            <person name="Tungtrongchitr A."/>
            <person name="Zhong N."/>
            <person name="Liu Z."/>
            <person name="Tsui S."/>
        </authorList>
    </citation>
    <scope>NUCLEOTIDE SEQUENCE</scope>
    <source>
        <strain evidence="4">Derf</strain>
        <tissue evidence="4">Whole organism</tissue>
    </source>
</reference>
<reference evidence="3" key="2">
    <citation type="submission" date="2020-06" db="EMBL/GenBank/DDBJ databases">
        <authorList>
            <person name="Ji K."/>
            <person name="Li J."/>
        </authorList>
    </citation>
    <scope>NUCLEOTIDE SEQUENCE</scope>
    <source>
        <strain evidence="3">JKM2019</strain>
        <tissue evidence="3">Whole body</tissue>
    </source>
</reference>
<keyword evidence="5" id="KW-1185">Reference proteome</keyword>
<organism evidence="4 5">
    <name type="scientific">Dermatophagoides farinae</name>
    <name type="common">American house dust mite</name>
    <dbReference type="NCBI Taxonomy" id="6954"/>
    <lineage>
        <taxon>Eukaryota</taxon>
        <taxon>Metazoa</taxon>
        <taxon>Ecdysozoa</taxon>
        <taxon>Arthropoda</taxon>
        <taxon>Chelicerata</taxon>
        <taxon>Arachnida</taxon>
        <taxon>Acari</taxon>
        <taxon>Acariformes</taxon>
        <taxon>Sarcoptiformes</taxon>
        <taxon>Astigmata</taxon>
        <taxon>Psoroptidia</taxon>
        <taxon>Analgoidea</taxon>
        <taxon>Pyroglyphidae</taxon>
        <taxon>Dermatophagoidinae</taxon>
        <taxon>Dermatophagoides</taxon>
    </lineage>
</organism>
<dbReference type="Proteomes" id="UP000828236">
    <property type="component" value="Unassembled WGS sequence"/>
</dbReference>
<evidence type="ECO:0000313" key="4">
    <source>
        <dbReference type="EMBL" id="KAH9516428.1"/>
    </source>
</evidence>
<dbReference type="Proteomes" id="UP000790347">
    <property type="component" value="Unassembled WGS sequence"/>
</dbReference>
<evidence type="ECO:0000313" key="5">
    <source>
        <dbReference type="Proteomes" id="UP000790347"/>
    </source>
</evidence>
<reference evidence="4" key="1">
    <citation type="submission" date="2013-05" db="EMBL/GenBank/DDBJ databases">
        <authorList>
            <person name="Yim A.K.Y."/>
            <person name="Chan T.F."/>
            <person name="Ji K.M."/>
            <person name="Liu X.Y."/>
            <person name="Zhou J.W."/>
            <person name="Li R.Q."/>
            <person name="Yang K.Y."/>
            <person name="Li J."/>
            <person name="Li M."/>
            <person name="Law P.T.W."/>
            <person name="Wu Y.L."/>
            <person name="Cai Z.L."/>
            <person name="Qin H."/>
            <person name="Bao Y."/>
            <person name="Leung R.K.K."/>
            <person name="Ng P.K.S."/>
            <person name="Zou J."/>
            <person name="Zhong X.J."/>
            <person name="Ran P.X."/>
            <person name="Zhong N.S."/>
            <person name="Liu Z.G."/>
            <person name="Tsui S.K.W."/>
        </authorList>
    </citation>
    <scope>NUCLEOTIDE SEQUENCE</scope>
    <source>
        <strain evidence="4">Derf</strain>
        <tissue evidence="4">Whole organism</tissue>
    </source>
</reference>
<dbReference type="Pfam" id="PF14837">
    <property type="entry name" value="INTS5_N"/>
    <property type="match status" value="1"/>
</dbReference>
<sequence>MSDPYKIQASKLFFNFFQDNQIFPLEKVLDSAIYLLENGAPYRDLVLEFFTTLFRECCQQYCLINSCLKHNVKPKKTRFIVLMQFIKALNQSPATTSSKYRNDEISKTEPMEIIEDCPLSPPKEPIDDFDKEDLSLGNHVQNDLLVVMNLIDKQLPRIATALINLLKRDQNRHHQHVRISDWALTLATNISIYKNNLIEKSDPMSLSLVKALSFWKPCSFMQVLIRIVFNSIDMIEPATLINQILKYSPSSDWILANLLTAISDNRLLTQYLELLINHSSSFATIYILSYVSEHNPYAIVNCSKSNIPFLLNLCTNSKPLLDLLAQDIVKKVNVQTMNEFAELHTFDELNSSILYCILNAPNAFQLLKISFNLIVNSNSSEKLIEKVLNILSLMVKQMNATISGTNHLIQSNTSSMHFSYMPHLLQHNTTYDGLQSNAENLALQRKNTNYLLAILRNHIQELVDYFFFTRNPQLKKIQMKLVNLTCINYGREFIVEVFHYLMNLPQQPAINISNYPNPKLSNQFLTLLNSLRIDSGYEVYDCIKETLDLQKPKKLDFWANLMVFIESKPIEFETSILVQYLNQNINEDYTDIIRVYYILRIFLRVFDHYQELYSRQQYRLCVALINIYFELIDIMNDNDDEKLLILIMDCLVICQKFLKNFSESLPLNECIILRCTLDFIRQKSHLFTNYYPVNSINAPTNNGHQWPSLLNENMNSNNNLKMKKNPLIPFYSAQKKQRYLNKNSSLNKRLVLDLLEHCVNDTSLFAENFTNSLSNQLLLRDVPILEEDPKDGQVQHLRMTFETDLHIYRLFDQNPILWNILQLLSRKKSLSNCLVIVRCIINVLRTNLVSSTSNENHLLDTQRFLWTIANDEILPRIPFVYIPETINEQIKPFEVAYVLHDIAKYIRDNQDSRSNETCLRPYLMRFRSILAHKKPNEAYLKIFKNL</sequence>
<evidence type="ECO:0000259" key="2">
    <source>
        <dbReference type="Pfam" id="PF14838"/>
    </source>
</evidence>
<dbReference type="EMBL" id="ASGP02000003">
    <property type="protein sequence ID" value="KAH9516428.1"/>
    <property type="molecule type" value="Genomic_DNA"/>
</dbReference>
<proteinExistence type="predicted"/>
<dbReference type="InterPro" id="IPR029445">
    <property type="entry name" value="INTS5_N"/>
</dbReference>
<name>A0A922I0S4_DERFA</name>
<comment type="caution">
    <text evidence="4">The sequence shown here is derived from an EMBL/GenBank/DDBJ whole genome shotgun (WGS) entry which is preliminary data.</text>
</comment>
<evidence type="ECO:0000259" key="1">
    <source>
        <dbReference type="Pfam" id="PF14837"/>
    </source>
</evidence>
<dbReference type="OrthoDB" id="69088at2759"/>
<evidence type="ECO:0000313" key="3">
    <source>
        <dbReference type="EMBL" id="KAH7646084.1"/>
    </source>
</evidence>
<protein>
    <submittedName>
        <fullName evidence="4">Integrator complex subunit 5</fullName>
    </submittedName>
</protein>
<accession>A0A922I0S4</accession>
<dbReference type="AlphaFoldDB" id="A0A922I0S4"/>
<dbReference type="Pfam" id="PF14838">
    <property type="entry name" value="INTS5_C"/>
    <property type="match status" value="1"/>
</dbReference>
<feature type="domain" description="Integrator complex subunit 5 C-terminal" evidence="2">
    <location>
        <begin position="298"/>
        <end position="941"/>
    </location>
</feature>
<gene>
    <name evidence="4" type="primary">INTS5</name>
    <name evidence="4" type="ORF">DERF_007167</name>
    <name evidence="3" type="ORF">HUG17_1622</name>
</gene>
<feature type="domain" description="Integrator complex subunit 5 N-terminal" evidence="1">
    <location>
        <begin position="12"/>
        <end position="263"/>
    </location>
</feature>
<dbReference type="EMBL" id="SDOV01000001">
    <property type="protein sequence ID" value="KAH7646084.1"/>
    <property type="molecule type" value="Genomic_DNA"/>
</dbReference>
<dbReference type="InterPro" id="IPR029444">
    <property type="entry name" value="INTS5_C"/>
</dbReference>